<dbReference type="Proteomes" id="UP000749293">
    <property type="component" value="Unassembled WGS sequence"/>
</dbReference>
<evidence type="ECO:0000256" key="3">
    <source>
        <dbReference type="ARBA" id="ARBA00022692"/>
    </source>
</evidence>
<evidence type="ECO:0000256" key="2">
    <source>
        <dbReference type="ARBA" id="ARBA00005335"/>
    </source>
</evidence>
<evidence type="ECO:0000313" key="9">
    <source>
        <dbReference type="EMBL" id="KAF4120438.1"/>
    </source>
</evidence>
<protein>
    <recommendedName>
        <fullName evidence="8">Methyltransferase domain-containing protein</fullName>
    </recommendedName>
</protein>
<dbReference type="Pfam" id="PF05255">
    <property type="entry name" value="UPF0220"/>
    <property type="match status" value="1"/>
</dbReference>
<evidence type="ECO:0000256" key="7">
    <source>
        <dbReference type="SAM" id="Phobius"/>
    </source>
</evidence>
<keyword evidence="3 7" id="KW-0812">Transmembrane</keyword>
<feature type="transmembrane region" description="Helical" evidence="7">
    <location>
        <begin position="677"/>
        <end position="698"/>
    </location>
</feature>
<keyword evidence="4 7" id="KW-1133">Transmembrane helix</keyword>
<evidence type="ECO:0000256" key="6">
    <source>
        <dbReference type="SAM" id="MobiDB-lite"/>
    </source>
</evidence>
<comment type="subcellular location">
    <subcellularLocation>
        <location evidence="1">Membrane</location>
        <topology evidence="1">Multi-pass membrane protein</topology>
    </subcellularLocation>
</comment>
<dbReference type="GO" id="GO:0016020">
    <property type="term" value="C:membrane"/>
    <property type="evidence" value="ECO:0007669"/>
    <property type="project" value="UniProtKB-SubCell"/>
</dbReference>
<dbReference type="EMBL" id="JAANYQ010000016">
    <property type="protein sequence ID" value="KAF4120438.1"/>
    <property type="molecule type" value="Genomic_DNA"/>
</dbReference>
<feature type="region of interest" description="Disordered" evidence="6">
    <location>
        <begin position="628"/>
        <end position="653"/>
    </location>
</feature>
<dbReference type="InterPro" id="IPR025714">
    <property type="entry name" value="Methyltranfer_dom"/>
</dbReference>
<evidence type="ECO:0000313" key="10">
    <source>
        <dbReference type="Proteomes" id="UP000749293"/>
    </source>
</evidence>
<accession>A0A9P5CYH4</accession>
<feature type="domain" description="Methyltransferase" evidence="8">
    <location>
        <begin position="137"/>
        <end position="371"/>
    </location>
</feature>
<dbReference type="OrthoDB" id="10258156at2759"/>
<dbReference type="GeneID" id="55969104"/>
<organism evidence="9 10">
    <name type="scientific">Geosmithia morbida</name>
    <dbReference type="NCBI Taxonomy" id="1094350"/>
    <lineage>
        <taxon>Eukaryota</taxon>
        <taxon>Fungi</taxon>
        <taxon>Dikarya</taxon>
        <taxon>Ascomycota</taxon>
        <taxon>Pezizomycotina</taxon>
        <taxon>Sordariomycetes</taxon>
        <taxon>Hypocreomycetidae</taxon>
        <taxon>Hypocreales</taxon>
        <taxon>Bionectriaceae</taxon>
        <taxon>Geosmithia</taxon>
    </lineage>
</organism>
<gene>
    <name evidence="9" type="ORF">GMORB2_2874</name>
</gene>
<evidence type="ECO:0000256" key="4">
    <source>
        <dbReference type="ARBA" id="ARBA00022989"/>
    </source>
</evidence>
<reference evidence="9" key="1">
    <citation type="submission" date="2020-03" db="EMBL/GenBank/DDBJ databases">
        <title>Site-based positive gene gene selection in Geosmithia morbida across the United States reveals a broad range of putative effectors and factors for local host and environmental adapation.</title>
        <authorList>
            <person name="Onufrak A."/>
            <person name="Murdoch R.W."/>
            <person name="Gazis R."/>
            <person name="Huff M."/>
            <person name="Staton M."/>
            <person name="Klingeman W."/>
            <person name="Hadziabdic D."/>
        </authorList>
    </citation>
    <scope>NUCLEOTIDE SEQUENCE</scope>
    <source>
        <strain evidence="9">1262</strain>
    </source>
</reference>
<dbReference type="PANTHER" id="PTHR12496">
    <property type="entry name" value="CGI-41 METHYLTRANSFERASE"/>
    <property type="match status" value="1"/>
</dbReference>
<comment type="caution">
    <text evidence="9">The sequence shown here is derived from an EMBL/GenBank/DDBJ whole genome shotgun (WGS) entry which is preliminary data.</text>
</comment>
<name>A0A9P5CYH4_9HYPO</name>
<dbReference type="InterPro" id="IPR052220">
    <property type="entry name" value="METTL25"/>
</dbReference>
<evidence type="ECO:0000256" key="5">
    <source>
        <dbReference type="ARBA" id="ARBA00023136"/>
    </source>
</evidence>
<evidence type="ECO:0000256" key="1">
    <source>
        <dbReference type="ARBA" id="ARBA00004141"/>
    </source>
</evidence>
<proteinExistence type="inferred from homology"/>
<dbReference type="AlphaFoldDB" id="A0A9P5CYH4"/>
<comment type="similarity">
    <text evidence="2">Belongs to the UPF0220 family.</text>
</comment>
<feature type="transmembrane region" description="Helical" evidence="7">
    <location>
        <begin position="758"/>
        <end position="786"/>
    </location>
</feature>
<sequence>MAPEKPLPFSDEFSSVDDYVAELLDFVGSEQVFQILCGGVHILDFFTIESGLFHVALPQEWHAFLLSCPTPRFLDILVRDDLSSLVYDDGDVPPPESLLNYIRTVRRLSLSRRFDGPPGGKKLPKLPRTVSVGMRPKKIHEVTNFAEFVDRLAREVDARNADRGAGTDDRSDGKITHLVDFGSGQNYLGRALASEPYNRHVVAVEGREHNVSAAKSFDVSSGLAVADTVRRNKKLWNKVREVAGREGLKDPEIRARAIKEIVGEDPAAREAIDFRPKDQLSTTYEAEEGKGYVDYISGRLESGDLSAVISSVDRAHHNLSDAETRGRKLRLMAVSIHSCGNLSHYAIRSLLLNDDMRAVAIVGCCYNLLTERLGPPTYKHPYLRPTLQAINGKPTPEADRRDPQGFPMSERFATHNGGDGIRLNITARMMACQALQNWSGQESESFFTRHFFRAVAQKMFLDRGVVTKVRHRQPRPGEDDGPETPFDVSTNPVIIGSLPNSCYDSLKTYVRGAVAKITGNTEFADYADLMRERMGSITDQEIEEYEALYNPRRKELSVVWSLMAFSAIVVESLIVTDRWTFLTEQDVVERAWVEPVFDFKQSPRNLVVVVTRVSFDCGNCNPINLLPYPRRPPDSTQLDSPTAPIRSTRSTEQDRALKMNGEDRLWKFSRPEWLNSAWARNAGVYGAGALFSIAFYVMLDSAVWSRSARNGSDVHVKFVDWLPLIFSSLGMLIINSVEKQRLSTDSWSYSGSGVAWKARVVLFLGFAMLAGGMAGGVTVFVLKFVATNVSMPALGMGIENVVSNGLVGMRQVLPLPRLLLTVVLWISQNMEDEYSYNLSL</sequence>
<keyword evidence="10" id="KW-1185">Reference proteome</keyword>
<dbReference type="Pfam" id="PF13679">
    <property type="entry name" value="Methyltransf_32"/>
    <property type="match status" value="1"/>
</dbReference>
<keyword evidence="5 7" id="KW-0472">Membrane</keyword>
<dbReference type="InterPro" id="IPR007919">
    <property type="entry name" value="UPF0220"/>
</dbReference>
<dbReference type="RefSeq" id="XP_035319090.1">
    <property type="nucleotide sequence ID" value="XM_035464852.1"/>
</dbReference>
<dbReference type="PANTHER" id="PTHR12496:SF0">
    <property type="entry name" value="METHYLTRANSFERASE DOMAIN-CONTAINING PROTEIN"/>
    <property type="match status" value="1"/>
</dbReference>
<evidence type="ECO:0000259" key="8">
    <source>
        <dbReference type="Pfam" id="PF13679"/>
    </source>
</evidence>
<feature type="region of interest" description="Disordered" evidence="6">
    <location>
        <begin position="389"/>
        <end position="410"/>
    </location>
</feature>
<feature type="compositionally biased region" description="Polar residues" evidence="6">
    <location>
        <begin position="634"/>
        <end position="648"/>
    </location>
</feature>